<dbReference type="PROSITE" id="PS50878">
    <property type="entry name" value="RT_POL"/>
    <property type="match status" value="1"/>
</dbReference>
<reference evidence="3" key="2">
    <citation type="submission" date="2020-12" db="EMBL/GenBank/DDBJ databases">
        <authorList>
            <person name="Kanost M."/>
        </authorList>
    </citation>
    <scope>NUCLEOTIDE SEQUENCE</scope>
</reference>
<evidence type="ECO:0000259" key="1">
    <source>
        <dbReference type="PROSITE" id="PS50878"/>
    </source>
</evidence>
<feature type="domain" description="RNase H type-1" evidence="2">
    <location>
        <begin position="849"/>
        <end position="984"/>
    </location>
</feature>
<proteinExistence type="predicted"/>
<evidence type="ECO:0000259" key="2">
    <source>
        <dbReference type="PROSITE" id="PS50879"/>
    </source>
</evidence>
<dbReference type="PANTHER" id="PTHR36688:SF2">
    <property type="entry name" value="ENDONUCLEASE_EXONUCLEASE_PHOSPHATASE DOMAIN-CONTAINING PROTEIN"/>
    <property type="match status" value="1"/>
</dbReference>
<dbReference type="Pfam" id="PF00078">
    <property type="entry name" value="RVT_1"/>
    <property type="match status" value="1"/>
</dbReference>
<organism evidence="3 4">
    <name type="scientific">Manduca sexta</name>
    <name type="common">Tobacco hawkmoth</name>
    <name type="synonym">Tobacco hornworm</name>
    <dbReference type="NCBI Taxonomy" id="7130"/>
    <lineage>
        <taxon>Eukaryota</taxon>
        <taxon>Metazoa</taxon>
        <taxon>Ecdysozoa</taxon>
        <taxon>Arthropoda</taxon>
        <taxon>Hexapoda</taxon>
        <taxon>Insecta</taxon>
        <taxon>Pterygota</taxon>
        <taxon>Neoptera</taxon>
        <taxon>Endopterygota</taxon>
        <taxon>Lepidoptera</taxon>
        <taxon>Glossata</taxon>
        <taxon>Ditrysia</taxon>
        <taxon>Bombycoidea</taxon>
        <taxon>Sphingidae</taxon>
        <taxon>Sphinginae</taxon>
        <taxon>Sphingini</taxon>
        <taxon>Manduca</taxon>
    </lineage>
</organism>
<feature type="domain" description="Reverse transcriptase" evidence="1">
    <location>
        <begin position="369"/>
        <end position="639"/>
    </location>
</feature>
<comment type="caution">
    <text evidence="3">The sequence shown here is derived from an EMBL/GenBank/DDBJ whole genome shotgun (WGS) entry which is preliminary data.</text>
</comment>
<dbReference type="Proteomes" id="UP000791440">
    <property type="component" value="Unassembled WGS sequence"/>
</dbReference>
<dbReference type="PROSITE" id="PS50879">
    <property type="entry name" value="RNASE_H_1"/>
    <property type="match status" value="1"/>
</dbReference>
<gene>
    <name evidence="3" type="ORF">O3G_MSEX011460</name>
</gene>
<dbReference type="Pfam" id="PF00075">
    <property type="entry name" value="RNase_H"/>
    <property type="match status" value="1"/>
</dbReference>
<protein>
    <recommendedName>
        <fullName evidence="5">RNA-directed DNA polymerase from mobile element jockey</fullName>
    </recommendedName>
</protein>
<dbReference type="InterPro" id="IPR005135">
    <property type="entry name" value="Endo/exonuclease/phosphatase"/>
</dbReference>
<dbReference type="AlphaFoldDB" id="A0A921ZKA6"/>
<dbReference type="Pfam" id="PF14529">
    <property type="entry name" value="Exo_endo_phos_2"/>
    <property type="match status" value="1"/>
</dbReference>
<evidence type="ECO:0000313" key="4">
    <source>
        <dbReference type="Proteomes" id="UP000791440"/>
    </source>
</evidence>
<dbReference type="GO" id="GO:0003676">
    <property type="term" value="F:nucleic acid binding"/>
    <property type="evidence" value="ECO:0007669"/>
    <property type="project" value="InterPro"/>
</dbReference>
<dbReference type="InterPro" id="IPR002156">
    <property type="entry name" value="RNaseH_domain"/>
</dbReference>
<sequence length="1140" mass="130058">MNKTFVSIYIPHPSIHIITELNSLLSFFSGPLIILGDFNIHHTMWGSFNCDSLSPHLIETFDSLNLCVLNDGSPTRRVSPLQNPSAVDLSLCSPQLASHLIWKILSSTYGSDHFPILITIPQESIPPKPVTPLLKYRTSQADWEKFQSEIDMKLNLLPLISDSSFLSCYDQFVVAIKSAADVAIPLKNSSTNKLPSPHWWDSDCTESVRTRKEAERRFSLDLSYDNYLDFQKSSAYTKRLLRKKKKIGWIRFCESLSPRTPSSMVWRKIKSFRLSFENPNIVSHDPSSWLNEFMDRLAPPYVPSEESVTLSEHLNDPSDGMNASFSFSELECVLSNLRDSSPGLDGIPYSFIINSSNNSKLYFLSIINKIFESGRIPDAWKTQVIIPILKLGKDPSDSSAYRPIALSSCLAKIAEHLVKNRLEWIVEQRNIISKSQFGFRKSMGTIDSLSIFTTDIRLSLSKGEHLVGVFLDIASAYDNVQLPILRQKLHNLSIPVRLTNFICNLFMDRFIAVRYQGNFQPFRKIWKGLPQGSVLSPILYNLYTYDLSESVNSFCNILQYADDVALYTSSCSFSEITFRLNSAITYLNDWLTNHGLTLSIPKCSVVVFTRKRIIPNIQISLNGLKIPVQNSVKFLGVILDSKLSGVHHLNYISEKCERNVNVLRSLSGVWWGSQPYSQKLLYNAIIRSHFDYGAFLLEPCNKMAIRKLDKIQSKCLRIITGAMRSSPINALQVECLDPPLFLRRQFLADRFFYNIVQYSNHDLIPKLHNLSLIVPHCDYWAHKNLPCLLKSYVNFSRLDRPLVKFPHNPIFSVPFEALILKPKAILNLGVTKNLPAADRVFNSILKTDWQDWLHIYTDASKMEGSVSVGAAVWIPRYRITLCFSCPSTWTIFSGEAIALLEAIKFVGSHKVPKTIIFSDSYSCLQDLLKIPFRTRDNFIITLKIREQLLKSLTLGLDIRFAWIPSHCGIAGNEVVDSQARDAINLGLGTYNESFARDLRIETKSHLKEKWTEFWKSSSSLIGHRYFNIQQTIPAKPWFFKYREFPKHATSTVIRLRLGHISSPVFLNKIRVRDHSLCECGLEEGTVDHIFFKCPNLSYSLYDCLPSNISKPVNMSFLLSLVDSPFIYELIKYILINNIKL</sequence>
<dbReference type="InterPro" id="IPR000477">
    <property type="entry name" value="RT_dom"/>
</dbReference>
<dbReference type="EMBL" id="JH668628">
    <property type="protein sequence ID" value="KAG6459582.1"/>
    <property type="molecule type" value="Genomic_DNA"/>
</dbReference>
<accession>A0A921ZKA6</accession>
<dbReference type="GO" id="GO:0004523">
    <property type="term" value="F:RNA-DNA hybrid ribonuclease activity"/>
    <property type="evidence" value="ECO:0007669"/>
    <property type="project" value="InterPro"/>
</dbReference>
<keyword evidence="4" id="KW-1185">Reference proteome</keyword>
<evidence type="ECO:0000313" key="3">
    <source>
        <dbReference type="EMBL" id="KAG6459582.1"/>
    </source>
</evidence>
<dbReference type="CDD" id="cd09276">
    <property type="entry name" value="Rnase_HI_RT_non_LTR"/>
    <property type="match status" value="1"/>
</dbReference>
<dbReference type="PANTHER" id="PTHR36688">
    <property type="entry name" value="ENDO/EXONUCLEASE/PHOSPHATASE DOMAIN-CONTAINING PROTEIN"/>
    <property type="match status" value="1"/>
</dbReference>
<dbReference type="InterPro" id="IPR052560">
    <property type="entry name" value="RdDP_mobile_element"/>
</dbReference>
<evidence type="ECO:0008006" key="5">
    <source>
        <dbReference type="Google" id="ProtNLM"/>
    </source>
</evidence>
<dbReference type="CDD" id="cd01650">
    <property type="entry name" value="RT_nLTR_like"/>
    <property type="match status" value="1"/>
</dbReference>
<name>A0A921ZKA6_MANSE</name>
<reference evidence="3" key="1">
    <citation type="journal article" date="2016" name="Insect Biochem. Mol. Biol.">
        <title>Multifaceted biological insights from a draft genome sequence of the tobacco hornworm moth, Manduca sexta.</title>
        <authorList>
            <person name="Kanost M.R."/>
            <person name="Arrese E.L."/>
            <person name="Cao X."/>
            <person name="Chen Y.R."/>
            <person name="Chellapilla S."/>
            <person name="Goldsmith M.R."/>
            <person name="Grosse-Wilde E."/>
            <person name="Heckel D.G."/>
            <person name="Herndon N."/>
            <person name="Jiang H."/>
            <person name="Papanicolaou A."/>
            <person name="Qu J."/>
            <person name="Soulages J.L."/>
            <person name="Vogel H."/>
            <person name="Walters J."/>
            <person name="Waterhouse R.M."/>
            <person name="Ahn S.J."/>
            <person name="Almeida F.C."/>
            <person name="An C."/>
            <person name="Aqrawi P."/>
            <person name="Bretschneider A."/>
            <person name="Bryant W.B."/>
            <person name="Bucks S."/>
            <person name="Chao H."/>
            <person name="Chevignon G."/>
            <person name="Christen J.M."/>
            <person name="Clarke D.F."/>
            <person name="Dittmer N.T."/>
            <person name="Ferguson L.C.F."/>
            <person name="Garavelou S."/>
            <person name="Gordon K.H.J."/>
            <person name="Gunaratna R.T."/>
            <person name="Han Y."/>
            <person name="Hauser F."/>
            <person name="He Y."/>
            <person name="Heidel-Fischer H."/>
            <person name="Hirsh A."/>
            <person name="Hu Y."/>
            <person name="Jiang H."/>
            <person name="Kalra D."/>
            <person name="Klinner C."/>
            <person name="Konig C."/>
            <person name="Kovar C."/>
            <person name="Kroll A.R."/>
            <person name="Kuwar S.S."/>
            <person name="Lee S.L."/>
            <person name="Lehman R."/>
            <person name="Li K."/>
            <person name="Li Z."/>
            <person name="Liang H."/>
            <person name="Lovelace S."/>
            <person name="Lu Z."/>
            <person name="Mansfield J.H."/>
            <person name="McCulloch K.J."/>
            <person name="Mathew T."/>
            <person name="Morton B."/>
            <person name="Muzny D.M."/>
            <person name="Neunemann D."/>
            <person name="Ongeri F."/>
            <person name="Pauchet Y."/>
            <person name="Pu L.L."/>
            <person name="Pyrousis I."/>
            <person name="Rao X.J."/>
            <person name="Redding A."/>
            <person name="Roesel C."/>
            <person name="Sanchez-Gracia A."/>
            <person name="Schaack S."/>
            <person name="Shukla A."/>
            <person name="Tetreau G."/>
            <person name="Wang Y."/>
            <person name="Xiong G.H."/>
            <person name="Traut W."/>
            <person name="Walsh T.K."/>
            <person name="Worley K.C."/>
            <person name="Wu D."/>
            <person name="Wu W."/>
            <person name="Wu Y.Q."/>
            <person name="Zhang X."/>
            <person name="Zou Z."/>
            <person name="Zucker H."/>
            <person name="Briscoe A.D."/>
            <person name="Burmester T."/>
            <person name="Clem R.J."/>
            <person name="Feyereisen R."/>
            <person name="Grimmelikhuijzen C.J.P."/>
            <person name="Hamodrakas S.J."/>
            <person name="Hansson B.S."/>
            <person name="Huguet E."/>
            <person name="Jermiin L.S."/>
            <person name="Lan Q."/>
            <person name="Lehman H.K."/>
            <person name="Lorenzen M."/>
            <person name="Merzendorfer H."/>
            <person name="Michalopoulos I."/>
            <person name="Morton D.B."/>
            <person name="Muthukrishnan S."/>
            <person name="Oakeshott J.G."/>
            <person name="Palmer W."/>
            <person name="Park Y."/>
            <person name="Passarelli A.L."/>
            <person name="Rozas J."/>
            <person name="Schwartz L.M."/>
            <person name="Smith W."/>
            <person name="Southgate A."/>
            <person name="Vilcinskas A."/>
            <person name="Vogt R."/>
            <person name="Wang P."/>
            <person name="Werren J."/>
            <person name="Yu X.Q."/>
            <person name="Zhou J.J."/>
            <person name="Brown S.J."/>
            <person name="Scherer S.E."/>
            <person name="Richards S."/>
            <person name="Blissard G.W."/>
        </authorList>
    </citation>
    <scope>NUCLEOTIDE SEQUENCE</scope>
</reference>